<dbReference type="Pfam" id="PF13193">
    <property type="entry name" value="AMP-binding_C"/>
    <property type="match status" value="1"/>
</dbReference>
<evidence type="ECO:0000259" key="5">
    <source>
        <dbReference type="Pfam" id="PF00501"/>
    </source>
</evidence>
<dbReference type="Proteomes" id="UP001237642">
    <property type="component" value="Unassembled WGS sequence"/>
</dbReference>
<protein>
    <recommendedName>
        <fullName evidence="9">4-coumarate--CoA ligase</fullName>
    </recommendedName>
</protein>
<dbReference type="Gene3D" id="3.40.50.12780">
    <property type="entry name" value="N-terminal domain of ligase-like"/>
    <property type="match status" value="1"/>
</dbReference>
<dbReference type="AlphaFoldDB" id="A0AAD8HQT9"/>
<dbReference type="Gene3D" id="3.40.50.980">
    <property type="match status" value="2"/>
</dbReference>
<keyword evidence="4" id="KW-0587">Phenylpropanoid metabolism</keyword>
<dbReference type="EMBL" id="JAUIZM010000008">
    <property type="protein sequence ID" value="KAK1371198.1"/>
    <property type="molecule type" value="Genomic_DNA"/>
</dbReference>
<evidence type="ECO:0000256" key="4">
    <source>
        <dbReference type="ARBA" id="ARBA00023051"/>
    </source>
</evidence>
<keyword evidence="3" id="KW-0436">Ligase</keyword>
<comment type="caution">
    <text evidence="7">The sequence shown here is derived from an EMBL/GenBank/DDBJ whole genome shotgun (WGS) entry which is preliminary data.</text>
</comment>
<accession>A0AAD8HQT9</accession>
<evidence type="ECO:0000256" key="1">
    <source>
        <dbReference type="ARBA" id="ARBA00004930"/>
    </source>
</evidence>
<evidence type="ECO:0000256" key="2">
    <source>
        <dbReference type="ARBA" id="ARBA00006432"/>
    </source>
</evidence>
<reference evidence="7" key="2">
    <citation type="submission" date="2023-05" db="EMBL/GenBank/DDBJ databases">
        <authorList>
            <person name="Schelkunov M.I."/>
        </authorList>
    </citation>
    <scope>NUCLEOTIDE SEQUENCE</scope>
    <source>
        <strain evidence="7">Hsosn_3</strain>
        <tissue evidence="7">Leaf</tissue>
    </source>
</reference>
<dbReference type="Gene3D" id="3.30.300.30">
    <property type="match status" value="1"/>
</dbReference>
<dbReference type="SUPFAM" id="SSF56801">
    <property type="entry name" value="Acetyl-CoA synthetase-like"/>
    <property type="match status" value="1"/>
</dbReference>
<dbReference type="Pfam" id="PF00501">
    <property type="entry name" value="AMP-binding"/>
    <property type="match status" value="1"/>
</dbReference>
<comment type="similarity">
    <text evidence="2">Belongs to the ATP-dependent AMP-binding enzyme family.</text>
</comment>
<dbReference type="GO" id="GO:0009698">
    <property type="term" value="P:phenylpropanoid metabolic process"/>
    <property type="evidence" value="ECO:0007669"/>
    <property type="project" value="UniProtKB-KW"/>
</dbReference>
<sequence>MATRTKQKHFTVFDRWSHSQLDTAAVMYSSGTTGPVKGAVLTHRNLIAITWSYQVDNVREIPSVVMYSVPFFHVIGLFYCVKSVSLSETVVVMKRFDVEKMCRVVGGSGIGWCSIGKDMIAAFKAKFPDVELFQSYGMTETSGAIFRSTSPEESLRWGSVGKLIARELWIRGPLVMKGYIGNAQATSETLVDDGWLRTDDLCYIDDEGFLFIVDRLKELIKYKGYQVPPAELEQLLQSHPEIVDAAVIPYPDGEAGEVPMACVVKRSSRIDEAQVMDFIAKQVAPYKRIRHVWFVSSIPKTASGKILRKDLRMAAALQL</sequence>
<keyword evidence="8" id="KW-1185">Reference proteome</keyword>
<organism evidence="7 8">
    <name type="scientific">Heracleum sosnowskyi</name>
    <dbReference type="NCBI Taxonomy" id="360622"/>
    <lineage>
        <taxon>Eukaryota</taxon>
        <taxon>Viridiplantae</taxon>
        <taxon>Streptophyta</taxon>
        <taxon>Embryophyta</taxon>
        <taxon>Tracheophyta</taxon>
        <taxon>Spermatophyta</taxon>
        <taxon>Magnoliopsida</taxon>
        <taxon>eudicotyledons</taxon>
        <taxon>Gunneridae</taxon>
        <taxon>Pentapetalae</taxon>
        <taxon>asterids</taxon>
        <taxon>campanulids</taxon>
        <taxon>Apiales</taxon>
        <taxon>Apiaceae</taxon>
        <taxon>Apioideae</taxon>
        <taxon>apioid superclade</taxon>
        <taxon>Tordylieae</taxon>
        <taxon>Tordyliinae</taxon>
        <taxon>Heracleum</taxon>
    </lineage>
</organism>
<evidence type="ECO:0000256" key="3">
    <source>
        <dbReference type="ARBA" id="ARBA00022598"/>
    </source>
</evidence>
<feature type="domain" description="AMP-binding enzyme C-terminal" evidence="6">
    <location>
        <begin position="231"/>
        <end position="305"/>
    </location>
</feature>
<dbReference type="InterPro" id="IPR045851">
    <property type="entry name" value="AMP-bd_C_sf"/>
</dbReference>
<evidence type="ECO:0000259" key="6">
    <source>
        <dbReference type="Pfam" id="PF13193"/>
    </source>
</evidence>
<proteinExistence type="inferred from homology"/>
<feature type="domain" description="AMP-dependent synthetase/ligase" evidence="5">
    <location>
        <begin position="21"/>
        <end position="98"/>
    </location>
</feature>
<gene>
    <name evidence="7" type="ORF">POM88_037290</name>
</gene>
<evidence type="ECO:0008006" key="9">
    <source>
        <dbReference type="Google" id="ProtNLM"/>
    </source>
</evidence>
<dbReference type="InterPro" id="IPR020845">
    <property type="entry name" value="AMP-binding_CS"/>
</dbReference>
<comment type="pathway">
    <text evidence="1">Phytoalexin biosynthesis; 3,4',5-trihydroxystilbene biosynthesis; 3,4',5-trihydroxystilbene from trans-4-coumarate: step 1/2.</text>
</comment>
<dbReference type="PANTHER" id="PTHR24096:SF160">
    <property type="entry name" value="4-COUMARATE--COA LIGASE-LIKE 9"/>
    <property type="match status" value="1"/>
</dbReference>
<dbReference type="GO" id="GO:0016405">
    <property type="term" value="F:CoA-ligase activity"/>
    <property type="evidence" value="ECO:0007669"/>
    <property type="project" value="TreeGrafter"/>
</dbReference>
<evidence type="ECO:0000313" key="8">
    <source>
        <dbReference type="Proteomes" id="UP001237642"/>
    </source>
</evidence>
<evidence type="ECO:0000313" key="7">
    <source>
        <dbReference type="EMBL" id="KAK1371198.1"/>
    </source>
</evidence>
<dbReference type="InterPro" id="IPR042099">
    <property type="entry name" value="ANL_N_sf"/>
</dbReference>
<dbReference type="PROSITE" id="PS00455">
    <property type="entry name" value="AMP_BINDING"/>
    <property type="match status" value="1"/>
</dbReference>
<dbReference type="FunFam" id="3.30.300.30:FF:000007">
    <property type="entry name" value="4-coumarate--CoA ligase 2"/>
    <property type="match status" value="1"/>
</dbReference>
<dbReference type="InterPro" id="IPR025110">
    <property type="entry name" value="AMP-bd_C"/>
</dbReference>
<dbReference type="InterPro" id="IPR000873">
    <property type="entry name" value="AMP-dep_synth/lig_dom"/>
</dbReference>
<dbReference type="PANTHER" id="PTHR24096">
    <property type="entry name" value="LONG-CHAIN-FATTY-ACID--COA LIGASE"/>
    <property type="match status" value="1"/>
</dbReference>
<reference evidence="7" key="1">
    <citation type="submission" date="2023-02" db="EMBL/GenBank/DDBJ databases">
        <title>Genome of toxic invasive species Heracleum sosnowskyi carries increased number of genes despite the absence of recent whole-genome duplications.</title>
        <authorList>
            <person name="Schelkunov M."/>
            <person name="Shtratnikova V."/>
            <person name="Makarenko M."/>
            <person name="Klepikova A."/>
            <person name="Omelchenko D."/>
            <person name="Novikova G."/>
            <person name="Obukhova E."/>
            <person name="Bogdanov V."/>
            <person name="Penin A."/>
            <person name="Logacheva M."/>
        </authorList>
    </citation>
    <scope>NUCLEOTIDE SEQUENCE</scope>
    <source>
        <strain evidence="7">Hsosn_3</strain>
        <tissue evidence="7">Leaf</tissue>
    </source>
</reference>
<name>A0AAD8HQT9_9APIA</name>